<dbReference type="OrthoDB" id="5360818at2"/>
<dbReference type="KEGG" id="fsm:CCS41_09970"/>
<organism evidence="8 9">
    <name type="scientific">Candidatus Fukatsuia symbiotica</name>
    <dbReference type="NCBI Taxonomy" id="1878942"/>
    <lineage>
        <taxon>Bacteria</taxon>
        <taxon>Pseudomonadati</taxon>
        <taxon>Pseudomonadota</taxon>
        <taxon>Gammaproteobacteria</taxon>
        <taxon>Enterobacterales</taxon>
        <taxon>Yersiniaceae</taxon>
        <taxon>Candidatus Fukatsuia</taxon>
    </lineage>
</organism>
<dbReference type="RefSeq" id="WP_072550899.1">
    <property type="nucleotide sequence ID" value="NZ_CP021659.1"/>
</dbReference>
<evidence type="ECO:0000256" key="1">
    <source>
        <dbReference type="ARBA" id="ARBA00004418"/>
    </source>
</evidence>
<comment type="similarity">
    <text evidence="2">Belongs to the peptidase S26C family.</text>
</comment>
<dbReference type="Pfam" id="PF10502">
    <property type="entry name" value="Peptidase_S26"/>
    <property type="match status" value="1"/>
</dbReference>
<evidence type="ECO:0000313" key="9">
    <source>
        <dbReference type="Proteomes" id="UP000261875"/>
    </source>
</evidence>
<name>A0A2U8I6F1_9GAMM</name>
<dbReference type="GO" id="GO:0042597">
    <property type="term" value="C:periplasmic space"/>
    <property type="evidence" value="ECO:0007669"/>
    <property type="project" value="UniProtKB-SubCell"/>
</dbReference>
<accession>A0A2U8I6F1</accession>
<dbReference type="InterPro" id="IPR014139">
    <property type="entry name" value="Peptidase_S26C_TraF"/>
</dbReference>
<keyword evidence="6" id="KW-1133">Transmembrane helix</keyword>
<evidence type="ECO:0000256" key="5">
    <source>
        <dbReference type="ARBA" id="ARBA00022971"/>
    </source>
</evidence>
<evidence type="ECO:0000256" key="3">
    <source>
        <dbReference type="ARBA" id="ARBA00022729"/>
    </source>
</evidence>
<dbReference type="NCBIfam" id="TIGR02771">
    <property type="entry name" value="TraF_Ti"/>
    <property type="match status" value="1"/>
</dbReference>
<keyword evidence="9" id="KW-1185">Reference proteome</keyword>
<keyword evidence="6" id="KW-0472">Membrane</keyword>
<comment type="subcellular location">
    <subcellularLocation>
        <location evidence="1">Periplasm</location>
    </subcellularLocation>
</comment>
<dbReference type="Gene3D" id="2.10.109.10">
    <property type="entry name" value="Umud Fragment, subunit A"/>
    <property type="match status" value="1"/>
</dbReference>
<dbReference type="STRING" id="1878942.GCA_900128755_01667"/>
<keyword evidence="6" id="KW-0812">Transmembrane</keyword>
<dbReference type="GO" id="GO:0004252">
    <property type="term" value="F:serine-type endopeptidase activity"/>
    <property type="evidence" value="ECO:0007669"/>
    <property type="project" value="InterPro"/>
</dbReference>
<gene>
    <name evidence="8" type="primary">traF</name>
    <name evidence="8" type="ORF">CCS41_09970</name>
</gene>
<evidence type="ECO:0000256" key="2">
    <source>
        <dbReference type="ARBA" id="ARBA00005849"/>
    </source>
</evidence>
<dbReference type="AlphaFoldDB" id="A0A2U8I6F1"/>
<dbReference type="InterPro" id="IPR019533">
    <property type="entry name" value="Peptidase_S26"/>
</dbReference>
<feature type="transmembrane region" description="Helical" evidence="6">
    <location>
        <begin position="9"/>
        <end position="33"/>
    </location>
</feature>
<dbReference type="GO" id="GO:0006465">
    <property type="term" value="P:signal peptide processing"/>
    <property type="evidence" value="ECO:0007669"/>
    <property type="project" value="InterPro"/>
</dbReference>
<feature type="domain" description="Peptidase S26" evidence="7">
    <location>
        <begin position="13"/>
        <end position="177"/>
    </location>
</feature>
<dbReference type="NCBIfam" id="NF010459">
    <property type="entry name" value="PRK13884.1"/>
    <property type="match status" value="1"/>
</dbReference>
<keyword evidence="5" id="KW-0184">Conjugation</keyword>
<reference evidence="8 9" key="1">
    <citation type="submission" date="2017-05" db="EMBL/GenBank/DDBJ databases">
        <title>Genome sequence of Candidatus Fukatsuia symbiotica and Candidatus Hamiltonella defensa from Acyrthosiphon pisum strain 5D.</title>
        <authorList>
            <person name="Patel V.A."/>
            <person name="Chevignon G."/>
            <person name="Russell J.A."/>
            <person name="Oliver K.M."/>
        </authorList>
    </citation>
    <scope>NUCLEOTIDE SEQUENCE [LARGE SCALE GENOMIC DNA]</scope>
    <source>
        <strain evidence="8 9">5D</strain>
    </source>
</reference>
<evidence type="ECO:0000313" key="8">
    <source>
        <dbReference type="EMBL" id="AWK14728.1"/>
    </source>
</evidence>
<keyword evidence="3" id="KW-0732">Signal</keyword>
<evidence type="ECO:0000256" key="6">
    <source>
        <dbReference type="SAM" id="Phobius"/>
    </source>
</evidence>
<evidence type="ECO:0000256" key="4">
    <source>
        <dbReference type="ARBA" id="ARBA00022764"/>
    </source>
</evidence>
<sequence>MKKITKGKILADSIITLAIIAMVITGILGAIYLSGGRINISKSIPLGLYRISSKPLAKGEYVIFCPPSKAVFREAKERGYISSGFCPDHYGYMMKKIVAMKDDKVSITSQGVTVNGVLLQHSRPLAFDKMGRPLPQIDLQPYILNESELLLMTDHSASSFDARYFGILGKKQVISVLQPMITWTTS</sequence>
<dbReference type="InterPro" id="IPR036286">
    <property type="entry name" value="LexA/Signal_pep-like_sf"/>
</dbReference>
<proteinExistence type="inferred from homology"/>
<keyword evidence="4" id="KW-0574">Periplasm</keyword>
<protein>
    <submittedName>
        <fullName evidence="8">Conjugative transfer signal peptidase TraF</fullName>
    </submittedName>
</protein>
<dbReference type="Proteomes" id="UP000261875">
    <property type="component" value="Chromosome"/>
</dbReference>
<dbReference type="EMBL" id="CP021659">
    <property type="protein sequence ID" value="AWK14728.1"/>
    <property type="molecule type" value="Genomic_DNA"/>
</dbReference>
<dbReference type="SUPFAM" id="SSF51306">
    <property type="entry name" value="LexA/Signal peptidase"/>
    <property type="match status" value="1"/>
</dbReference>
<evidence type="ECO:0000259" key="7">
    <source>
        <dbReference type="Pfam" id="PF10502"/>
    </source>
</evidence>